<feature type="chain" id="PRO_5042973966" evidence="2">
    <location>
        <begin position="36"/>
        <end position="273"/>
    </location>
</feature>
<evidence type="ECO:0000256" key="2">
    <source>
        <dbReference type="SAM" id="SignalP"/>
    </source>
</evidence>
<reference evidence="4" key="1">
    <citation type="submission" date="2022-10" db="EMBL/GenBank/DDBJ databases">
        <title>Genome assembly of Pristionchus species.</title>
        <authorList>
            <person name="Yoshida K."/>
            <person name="Sommer R.J."/>
        </authorList>
    </citation>
    <scope>NUCLEOTIDE SEQUENCE [LARGE SCALE GENOMIC DNA]</scope>
    <source>
        <strain evidence="4">RS5460</strain>
    </source>
</reference>
<evidence type="ECO:0000313" key="4">
    <source>
        <dbReference type="Proteomes" id="UP001328107"/>
    </source>
</evidence>
<keyword evidence="4" id="KW-1185">Reference proteome</keyword>
<organism evidence="3 4">
    <name type="scientific">Pristionchus mayeri</name>
    <dbReference type="NCBI Taxonomy" id="1317129"/>
    <lineage>
        <taxon>Eukaryota</taxon>
        <taxon>Metazoa</taxon>
        <taxon>Ecdysozoa</taxon>
        <taxon>Nematoda</taxon>
        <taxon>Chromadorea</taxon>
        <taxon>Rhabditida</taxon>
        <taxon>Rhabditina</taxon>
        <taxon>Diplogasteromorpha</taxon>
        <taxon>Diplogasteroidea</taxon>
        <taxon>Neodiplogasteridae</taxon>
        <taxon>Pristionchus</taxon>
    </lineage>
</organism>
<keyword evidence="1" id="KW-1133">Transmembrane helix</keyword>
<evidence type="ECO:0000256" key="1">
    <source>
        <dbReference type="SAM" id="Phobius"/>
    </source>
</evidence>
<feature type="signal peptide" evidence="2">
    <location>
        <begin position="1"/>
        <end position="35"/>
    </location>
</feature>
<gene>
    <name evidence="3" type="ORF">PMAYCL1PPCAC_24207</name>
</gene>
<keyword evidence="1" id="KW-0812">Transmembrane</keyword>
<accession>A0AAN5I693</accession>
<feature type="transmembrane region" description="Helical" evidence="1">
    <location>
        <begin position="104"/>
        <end position="127"/>
    </location>
</feature>
<proteinExistence type="predicted"/>
<dbReference type="Proteomes" id="UP001328107">
    <property type="component" value="Unassembled WGS sequence"/>
</dbReference>
<name>A0AAN5I693_9BILA</name>
<evidence type="ECO:0000313" key="3">
    <source>
        <dbReference type="EMBL" id="GMR54012.1"/>
    </source>
</evidence>
<keyword evidence="1" id="KW-0472">Membrane</keyword>
<protein>
    <submittedName>
        <fullName evidence="3">Uncharacterized protein</fullName>
    </submittedName>
</protein>
<comment type="caution">
    <text evidence="3">The sequence shown here is derived from an EMBL/GenBank/DDBJ whole genome shotgun (WGS) entry which is preliminary data.</text>
</comment>
<keyword evidence="2" id="KW-0732">Signal</keyword>
<dbReference type="EMBL" id="BTRK01000005">
    <property type="protein sequence ID" value="GMR54012.1"/>
    <property type="molecule type" value="Genomic_DNA"/>
</dbReference>
<dbReference type="AlphaFoldDB" id="A0AAN5I693"/>
<sequence length="273" mass="31182">MVIGKGKEGGSHPLSKLLFLLSLAILLLSSETALAVVVSFPLANQGWPNSQRERCDHHPYLNLVIYADSAHFDHSHITSAERSEGSLPPSGNHSSPFETMATHYTLGLFILLQISLSTAYPFVVYNIDDEDSSSLRSKRSFDRLEQSDFGLAKRSIPLKRAFDRLDFGDFSMRRKRAFDRLDFSDFSMRRKRAFDRLDFSDFSMRKKRAFDRIEESDFGLYKRSVAPLPLTTAVENIHDLDEGSRSALVQQLADSIRTLRRVRESEKNEEEKQ</sequence>